<reference evidence="1 2" key="1">
    <citation type="journal article" date="2011" name="PLoS Pathog.">
        <title>Endophytic Life Strategies Decoded by Genome and Transcriptome Analyses of the Mutualistic Root Symbiont Piriformospora indica.</title>
        <authorList>
            <person name="Zuccaro A."/>
            <person name="Lahrmann U."/>
            <person name="Guldener U."/>
            <person name="Langen G."/>
            <person name="Pfiffi S."/>
            <person name="Biedenkopf D."/>
            <person name="Wong P."/>
            <person name="Samans B."/>
            <person name="Grimm C."/>
            <person name="Basiewicz M."/>
            <person name="Murat C."/>
            <person name="Martin F."/>
            <person name="Kogel K.H."/>
        </authorList>
    </citation>
    <scope>NUCLEOTIDE SEQUENCE [LARGE SCALE GENOMIC DNA]</scope>
    <source>
        <strain evidence="1 2">DSM 11827</strain>
    </source>
</reference>
<dbReference type="AlphaFoldDB" id="G4TZP7"/>
<keyword evidence="2" id="KW-1185">Reference proteome</keyword>
<evidence type="ECO:0000313" key="2">
    <source>
        <dbReference type="Proteomes" id="UP000007148"/>
    </source>
</evidence>
<protein>
    <submittedName>
        <fullName evidence="1">Uncharacterized protein</fullName>
    </submittedName>
</protein>
<accession>G4TZP7</accession>
<evidence type="ECO:0000313" key="1">
    <source>
        <dbReference type="EMBL" id="CCA76790.1"/>
    </source>
</evidence>
<organism evidence="1 2">
    <name type="scientific">Serendipita indica (strain DSM 11827)</name>
    <name type="common">Root endophyte fungus</name>
    <name type="synonym">Piriformospora indica</name>
    <dbReference type="NCBI Taxonomy" id="1109443"/>
    <lineage>
        <taxon>Eukaryota</taxon>
        <taxon>Fungi</taxon>
        <taxon>Dikarya</taxon>
        <taxon>Basidiomycota</taxon>
        <taxon>Agaricomycotina</taxon>
        <taxon>Agaricomycetes</taxon>
        <taxon>Sebacinales</taxon>
        <taxon>Serendipitaceae</taxon>
        <taxon>Serendipita</taxon>
    </lineage>
</organism>
<comment type="caution">
    <text evidence="1">The sequence shown here is derived from an EMBL/GenBank/DDBJ whole genome shotgun (WGS) entry which is preliminary data.</text>
</comment>
<name>G4TZP7_SERID</name>
<proteinExistence type="predicted"/>
<dbReference type="EMBL" id="CAFZ01001002">
    <property type="protein sequence ID" value="CCA76790.1"/>
    <property type="molecule type" value="Genomic_DNA"/>
</dbReference>
<dbReference type="HOGENOM" id="CLU_3143618_0_0_1"/>
<dbReference type="Proteomes" id="UP000007148">
    <property type="component" value="Unassembled WGS sequence"/>
</dbReference>
<sequence length="54" mass="6028">MSWRAMRLDAADSAHGSNSVMGSRDIMRVDYVLSLDQFKTLATLALARHYLDVA</sequence>
<dbReference type="InParanoid" id="G4TZP7"/>
<gene>
    <name evidence="1" type="ORF">PIIN_10776</name>
</gene>